<sequence length="241" mass="25813">MKALSKKMAITAIIIACSNNAGAVDIVSDPGHTMATAEGWAATAISWGSQLSQMADQLTQLQQTYNSLNGSRGFSNVLNGGIEQQARRMLPQDAQTLLNLANGGAYGNLANAINSIKENTSTLTADDFGSQLAANRWTADLNRAASNKALSQQAYDTAQQRLSNLENLLAQISATNDPKAIAELQARIQAEQGMIQNEQAKIDAMAMLVNAEQRISDMQARDVSIRTAGTNRPIPRVQIEP</sequence>
<dbReference type="InterPro" id="IPR023220">
    <property type="entry name" value="T4SS_VirB5-domain"/>
</dbReference>
<dbReference type="InterPro" id="IPR014158">
    <property type="entry name" value="T4SS_VirB5"/>
</dbReference>
<name>A0A177NEW4_9GAMM</name>
<evidence type="ECO:0000256" key="2">
    <source>
        <dbReference type="SAM" id="SignalP"/>
    </source>
</evidence>
<reference evidence="3 4" key="1">
    <citation type="submission" date="2016-03" db="EMBL/GenBank/DDBJ databases">
        <authorList>
            <person name="Ploux O."/>
        </authorList>
    </citation>
    <scope>NUCLEOTIDE SEQUENCE [LARGE SCALE GENOMIC DNA]</scope>
    <source>
        <strain evidence="3 4">R-45378</strain>
    </source>
</reference>
<evidence type="ECO:0000313" key="3">
    <source>
        <dbReference type="EMBL" id="OAI16608.1"/>
    </source>
</evidence>
<dbReference type="SUPFAM" id="SSF101082">
    <property type="entry name" value="Typo IV secretion system protein TraC"/>
    <property type="match status" value="1"/>
</dbReference>
<protein>
    <submittedName>
        <fullName evidence="3">P-type DNA transfer protein VirB5</fullName>
    </submittedName>
</protein>
<feature type="signal peptide" evidence="2">
    <location>
        <begin position="1"/>
        <end position="23"/>
    </location>
</feature>
<keyword evidence="1" id="KW-0175">Coiled coil</keyword>
<dbReference type="Gene3D" id="1.20.58.430">
    <property type="entry name" value="Type IV secretion system, VirB5-domain"/>
    <property type="match status" value="1"/>
</dbReference>
<evidence type="ECO:0000256" key="1">
    <source>
        <dbReference type="SAM" id="Coils"/>
    </source>
</evidence>
<dbReference type="Proteomes" id="UP000077857">
    <property type="component" value="Unassembled WGS sequence"/>
</dbReference>
<feature type="coiled-coil region" evidence="1">
    <location>
        <begin position="148"/>
        <end position="201"/>
    </location>
</feature>
<dbReference type="CDD" id="cd14262">
    <property type="entry name" value="VirB5_like"/>
    <property type="match status" value="1"/>
</dbReference>
<proteinExistence type="predicted"/>
<dbReference type="OrthoDB" id="9780974at2"/>
<dbReference type="Pfam" id="PF07996">
    <property type="entry name" value="T4SS"/>
    <property type="match status" value="1"/>
</dbReference>
<keyword evidence="2" id="KW-0732">Signal</keyword>
<accession>A0A177NEW4</accession>
<gene>
    <name evidence="3" type="ORF">A1507_11740</name>
</gene>
<dbReference type="EMBL" id="LUUJ01000074">
    <property type="protein sequence ID" value="OAI16608.1"/>
    <property type="molecule type" value="Genomic_DNA"/>
</dbReference>
<feature type="chain" id="PRO_5008069059" evidence="2">
    <location>
        <begin position="24"/>
        <end position="241"/>
    </location>
</feature>
<dbReference type="RefSeq" id="WP_064040399.1">
    <property type="nucleotide sequence ID" value="NZ_LUUJ01000074.1"/>
</dbReference>
<evidence type="ECO:0000313" key="4">
    <source>
        <dbReference type="Proteomes" id="UP000077857"/>
    </source>
</evidence>
<organism evidence="3 4">
    <name type="scientific">Methylomonas koyamae</name>
    <dbReference type="NCBI Taxonomy" id="702114"/>
    <lineage>
        <taxon>Bacteria</taxon>
        <taxon>Pseudomonadati</taxon>
        <taxon>Pseudomonadota</taxon>
        <taxon>Gammaproteobacteria</taxon>
        <taxon>Methylococcales</taxon>
        <taxon>Methylococcaceae</taxon>
        <taxon>Methylomonas</taxon>
    </lineage>
</organism>
<comment type="caution">
    <text evidence="3">The sequence shown here is derived from an EMBL/GenBank/DDBJ whole genome shotgun (WGS) entry which is preliminary data.</text>
</comment>
<dbReference type="AlphaFoldDB" id="A0A177NEW4"/>